<feature type="compositionally biased region" description="Low complexity" evidence="1">
    <location>
        <begin position="224"/>
        <end position="241"/>
    </location>
</feature>
<protein>
    <submittedName>
        <fullName evidence="2">Uncharacterized protein</fullName>
    </submittedName>
</protein>
<name>A0A0N0DQG7_LEPPY</name>
<dbReference type="EMBL" id="LGTL01000038">
    <property type="protein sequence ID" value="KPA73268.1"/>
    <property type="molecule type" value="Genomic_DNA"/>
</dbReference>
<dbReference type="OMA" id="YEPWEHM"/>
<evidence type="ECO:0000313" key="3">
    <source>
        <dbReference type="Proteomes" id="UP000037923"/>
    </source>
</evidence>
<dbReference type="AlphaFoldDB" id="A0A0N0DQG7"/>
<dbReference type="CDD" id="cd23643">
    <property type="entry name" value="mS23"/>
    <property type="match status" value="1"/>
</dbReference>
<dbReference type="RefSeq" id="XP_015651707.1">
    <property type="nucleotide sequence ID" value="XM_015809667.1"/>
</dbReference>
<comment type="caution">
    <text evidence="2">The sequence shown here is derived from an EMBL/GenBank/DDBJ whole genome shotgun (WGS) entry which is preliminary data.</text>
</comment>
<accession>A0A0N0DQG7</accession>
<evidence type="ECO:0000313" key="2">
    <source>
        <dbReference type="EMBL" id="KPA73268.1"/>
    </source>
</evidence>
<reference evidence="2 3" key="1">
    <citation type="submission" date="2015-07" db="EMBL/GenBank/DDBJ databases">
        <title>High-quality genome of monoxenous trypanosomatid Leptomonas pyrrhocoris.</title>
        <authorList>
            <person name="Flegontov P."/>
            <person name="Butenko A."/>
            <person name="Firsov S."/>
            <person name="Vlcek C."/>
            <person name="Logacheva M.D."/>
            <person name="Field M."/>
            <person name="Filatov D."/>
            <person name="Flegontova O."/>
            <person name="Gerasimov E."/>
            <person name="Jackson A.P."/>
            <person name="Kelly S."/>
            <person name="Opperdoes F."/>
            <person name="O'Reilly A."/>
            <person name="Votypka J."/>
            <person name="Yurchenko V."/>
            <person name="Lukes J."/>
        </authorList>
    </citation>
    <scope>NUCLEOTIDE SEQUENCE [LARGE SCALE GENOMIC DNA]</scope>
    <source>
        <strain evidence="2">H10</strain>
    </source>
</reference>
<dbReference type="OrthoDB" id="277583at2759"/>
<organism evidence="2 3">
    <name type="scientific">Leptomonas pyrrhocoris</name>
    <name type="common">Firebug parasite</name>
    <dbReference type="NCBI Taxonomy" id="157538"/>
    <lineage>
        <taxon>Eukaryota</taxon>
        <taxon>Discoba</taxon>
        <taxon>Euglenozoa</taxon>
        <taxon>Kinetoplastea</taxon>
        <taxon>Metakinetoplastina</taxon>
        <taxon>Trypanosomatida</taxon>
        <taxon>Trypanosomatidae</taxon>
        <taxon>Leishmaniinae</taxon>
        <taxon>Leptomonas</taxon>
    </lineage>
</organism>
<evidence type="ECO:0000256" key="1">
    <source>
        <dbReference type="SAM" id="MobiDB-lite"/>
    </source>
</evidence>
<keyword evidence="3" id="KW-1185">Reference proteome</keyword>
<dbReference type="Proteomes" id="UP000037923">
    <property type="component" value="Unassembled WGS sequence"/>
</dbReference>
<feature type="region of interest" description="Disordered" evidence="1">
    <location>
        <begin position="221"/>
        <end position="241"/>
    </location>
</feature>
<gene>
    <name evidence="2" type="ORF">ABB37_09980</name>
</gene>
<proteinExistence type="predicted"/>
<dbReference type="VEuPathDB" id="TriTrypDB:LpyrH10_38_0190"/>
<feature type="region of interest" description="Disordered" evidence="1">
    <location>
        <begin position="284"/>
        <end position="322"/>
    </location>
</feature>
<dbReference type="InterPro" id="IPR059199">
    <property type="entry name" value="mS23-like"/>
</dbReference>
<sequence length="322" mass="36584">MRRSSAQLYKIPKNMGVAPRFDTWNEKYEPWEHMKRMGRLVGTGFYIPPEWYNHFRMFPPINHNFQQEKTLNPHNQSEPTQDDTDHLSAERMALRDELARKSRLVASEGMRYYNIFWVRKPLDRMERQYYELKRKGVSHSVAIKKVLESFYDELTVKKRVAAIQAEEAKLSGKFISMREATVIMGVLTQLQQEQLTPHQVALLAKEHRDTVYDGEAFEATVERSTATDGSEDSAAADSAGEVMSADSLADLLSAESDVDSDEPATTYTVQIHDTRHDSVRQLQEAAADHTGSADWYTGASPVVHMEEKKPATRGTASGKGKK</sequence>
<dbReference type="GeneID" id="26910260"/>